<evidence type="ECO:0000256" key="1">
    <source>
        <dbReference type="SAM" id="MobiDB-lite"/>
    </source>
</evidence>
<dbReference type="AlphaFoldDB" id="K2RVA6"/>
<feature type="compositionally biased region" description="Acidic residues" evidence="1">
    <location>
        <begin position="515"/>
        <end position="576"/>
    </location>
</feature>
<gene>
    <name evidence="2" type="ORF">MPH_08827</name>
</gene>
<sequence length="592" mass="66284">MLQPVSLLLSLPAELQIKVVEELYEAPPCPYDDPLARDAFLENIKAVRLSCKALTAAASDLFLKTWFSHRSIVLERKSLLDLYQIATTAPFNARITQIEVAVYEFLPELGHSFDIFRSRMEKETRDETCFLRHDRVKDYFLSDSERKADWPHARAAYNAYKKHLQEQTELYRRFLHVRLLARSLKALSGLGGLRTISVNGAQSPLTGAWTAGILQKCAISLLHREKLALHPTTMASIVRAMHLSDVEVCTLMTSGLSISALQLSAPERRRFSLIGLGHLHNLSLRIHDSKLFPSDSNSALLRSGTLSRFIKQAHNLVNLGIEFSNQLYDIPLAKLLGSRIDKLENLCLGGLAYHAQDLIEWLTANGGKLDHLQLDYSSLITGTWRDVFRKMRGNLNLKSVYFHFLADDDESIHITGENVNDFILKKTSKVDWNTMDNPTVQASHASASEDTGQNNLGTIGPAPQPEHPGSTDDSTSDHSTSVPNGGLMLPMPPPDVMNAMQDLFESALGVSLDFMDDEDDEDSDGMSDSFEDDVDEGDDFDEEEEDEGSQTDDDDADESSEIPEDEIQKDEDGYHEDDEKAEAMIEQIIREM</sequence>
<dbReference type="OrthoDB" id="5422579at2759"/>
<dbReference type="STRING" id="1126212.K2RVA6"/>
<evidence type="ECO:0000313" key="3">
    <source>
        <dbReference type="Proteomes" id="UP000007129"/>
    </source>
</evidence>
<organism evidence="2 3">
    <name type="scientific">Macrophomina phaseolina (strain MS6)</name>
    <name type="common">Charcoal rot fungus</name>
    <dbReference type="NCBI Taxonomy" id="1126212"/>
    <lineage>
        <taxon>Eukaryota</taxon>
        <taxon>Fungi</taxon>
        <taxon>Dikarya</taxon>
        <taxon>Ascomycota</taxon>
        <taxon>Pezizomycotina</taxon>
        <taxon>Dothideomycetes</taxon>
        <taxon>Dothideomycetes incertae sedis</taxon>
        <taxon>Botryosphaeriales</taxon>
        <taxon>Botryosphaeriaceae</taxon>
        <taxon>Macrophomina</taxon>
    </lineage>
</organism>
<name>K2RVA6_MACPH</name>
<reference evidence="2 3" key="1">
    <citation type="journal article" date="2012" name="BMC Genomics">
        <title>Tools to kill: Genome of one of the most destructive plant pathogenic fungi Macrophomina phaseolina.</title>
        <authorList>
            <person name="Islam M.S."/>
            <person name="Haque M.S."/>
            <person name="Islam M.M."/>
            <person name="Emdad E.M."/>
            <person name="Halim A."/>
            <person name="Hossen Q.M.M."/>
            <person name="Hossain M.Z."/>
            <person name="Ahmed B."/>
            <person name="Rahim S."/>
            <person name="Rahman M.S."/>
            <person name="Alam M.M."/>
            <person name="Hou S."/>
            <person name="Wan X."/>
            <person name="Saito J.A."/>
            <person name="Alam M."/>
        </authorList>
    </citation>
    <scope>NUCLEOTIDE SEQUENCE [LARGE SCALE GENOMIC DNA]</scope>
    <source>
        <strain evidence="2 3">MS6</strain>
    </source>
</reference>
<feature type="region of interest" description="Disordered" evidence="1">
    <location>
        <begin position="515"/>
        <end position="580"/>
    </location>
</feature>
<feature type="region of interest" description="Disordered" evidence="1">
    <location>
        <begin position="441"/>
        <end position="497"/>
    </location>
</feature>
<dbReference type="HOGENOM" id="CLU_528904_0_0_1"/>
<evidence type="ECO:0000313" key="2">
    <source>
        <dbReference type="EMBL" id="EKG14084.1"/>
    </source>
</evidence>
<dbReference type="InParanoid" id="K2RVA6"/>
<comment type="caution">
    <text evidence="2">The sequence shown here is derived from an EMBL/GenBank/DDBJ whole genome shotgun (WGS) entry which is preliminary data.</text>
</comment>
<feature type="compositionally biased region" description="Low complexity" evidence="1">
    <location>
        <begin position="471"/>
        <end position="489"/>
    </location>
</feature>
<proteinExistence type="predicted"/>
<dbReference type="Proteomes" id="UP000007129">
    <property type="component" value="Unassembled WGS sequence"/>
</dbReference>
<dbReference type="eggNOG" id="ENOG502T1X1">
    <property type="taxonomic scope" value="Eukaryota"/>
</dbReference>
<accession>K2RVA6</accession>
<dbReference type="EMBL" id="AHHD01000375">
    <property type="protein sequence ID" value="EKG14084.1"/>
    <property type="molecule type" value="Genomic_DNA"/>
</dbReference>
<dbReference type="VEuPathDB" id="FungiDB:MPH_08827"/>
<feature type="compositionally biased region" description="Polar residues" evidence="1">
    <location>
        <begin position="441"/>
        <end position="457"/>
    </location>
</feature>
<protein>
    <submittedName>
        <fullName evidence="2">Uncharacterized protein</fullName>
    </submittedName>
</protein>